<feature type="domain" description="F-box" evidence="2">
    <location>
        <begin position="30"/>
        <end position="70"/>
    </location>
</feature>
<dbReference type="Proteomes" id="UP000087171">
    <property type="component" value="Chromosome Ca5"/>
</dbReference>
<dbReference type="KEGG" id="cam:101506755"/>
<dbReference type="GeneID" id="101506755"/>
<sequence length="536" mass="58634">MAEDTPSSSSARSTTKGKSSTEPNIGISLLNDDLLHNILTRLPALTFASASCVSKSWNSVCNRIISRPKLSSALSLNPTLRVAVNEVINKVLSEPIRPYFAIANVGCGFEPSKILRLIKRKLGLNIPVIVTVNNGIIGRDALTNEFKEVKWGALFSGTGDEEYARHVNEGIVLTIGYLPGLKVEAIPLIRPPQTPQEPSVDSFVMDIKEYSASVSGRPFPVGIILFGEASSDMKLVLEKLDYAMPIDTVIVGDERGCSLFRCGNDSRTVCGSRGYIEAVALVFAQDRNRSSGNIRFHAAFSNGVSPVGSRYKAASVRTNYTDCSTWLTAKREGHQELLDGQSILHDINTLLENHIDSPELYIGVTKHRKVSIGAERPRPRTCIAYHGVVGGDEEYLYVDGMGIKTGDIFRFYHSDPSFALASLTEVRDALNKMKLERNSRSLEGDGDKATNVFGGLIFACYGRGESFFERPNADSSPFLENFPGVPLGGIFCGGEMVRPCTTKIGLCPDEKPISCFLHVYSTVYLMMSYDPPSVEY</sequence>
<dbReference type="SUPFAM" id="SSF81383">
    <property type="entry name" value="F-box domain"/>
    <property type="match status" value="1"/>
</dbReference>
<dbReference type="RefSeq" id="XP_004501713.1">
    <property type="nucleotide sequence ID" value="XM_004501656.3"/>
</dbReference>
<evidence type="ECO:0000313" key="4">
    <source>
        <dbReference type="Proteomes" id="UP000087171"/>
    </source>
</evidence>
<evidence type="ECO:0000313" key="5">
    <source>
        <dbReference type="RefSeq" id="XP_004501713.1"/>
    </source>
</evidence>
<dbReference type="PANTHER" id="PTHR14939">
    <property type="entry name" value="F-BOX ONLY PROTEIN 22"/>
    <property type="match status" value="1"/>
</dbReference>
<dbReference type="Gene3D" id="1.20.1280.50">
    <property type="match status" value="1"/>
</dbReference>
<keyword evidence="4" id="KW-1185">Reference proteome</keyword>
<dbReference type="PaxDb" id="3827-XP_004501713.1"/>
<dbReference type="InterPro" id="IPR019494">
    <property type="entry name" value="FIST_C"/>
</dbReference>
<evidence type="ECO:0000259" key="2">
    <source>
        <dbReference type="SMART" id="SM00256"/>
    </source>
</evidence>
<feature type="domain" description="FIST C-domain" evidence="3">
    <location>
        <begin position="343"/>
        <end position="499"/>
    </location>
</feature>
<name>A0A1S2YA03_CICAR</name>
<feature type="region of interest" description="Disordered" evidence="1">
    <location>
        <begin position="1"/>
        <end position="22"/>
    </location>
</feature>
<evidence type="ECO:0000259" key="3">
    <source>
        <dbReference type="SMART" id="SM01204"/>
    </source>
</evidence>
<gene>
    <name evidence="5" type="primary">LOC101506755</name>
</gene>
<reference evidence="4" key="1">
    <citation type="journal article" date="2013" name="Nat. Biotechnol.">
        <title>Draft genome sequence of chickpea (Cicer arietinum) provides a resource for trait improvement.</title>
        <authorList>
            <person name="Varshney R.K."/>
            <person name="Song C."/>
            <person name="Saxena R.K."/>
            <person name="Azam S."/>
            <person name="Yu S."/>
            <person name="Sharpe A.G."/>
            <person name="Cannon S."/>
            <person name="Baek J."/>
            <person name="Rosen B.D."/>
            <person name="Tar'an B."/>
            <person name="Millan T."/>
            <person name="Zhang X."/>
            <person name="Ramsay L.D."/>
            <person name="Iwata A."/>
            <person name="Wang Y."/>
            <person name="Nelson W."/>
            <person name="Farmer A.D."/>
            <person name="Gaur P.M."/>
            <person name="Soderlund C."/>
            <person name="Penmetsa R.V."/>
            <person name="Xu C."/>
            <person name="Bharti A.K."/>
            <person name="He W."/>
            <person name="Winter P."/>
            <person name="Zhao S."/>
            <person name="Hane J.K."/>
            <person name="Carrasquilla-Garcia N."/>
            <person name="Condie J.A."/>
            <person name="Upadhyaya H.D."/>
            <person name="Luo M.C."/>
            <person name="Thudi M."/>
            <person name="Gowda C.L."/>
            <person name="Singh N.P."/>
            <person name="Lichtenzveig J."/>
            <person name="Gali K.K."/>
            <person name="Rubio J."/>
            <person name="Nadarajan N."/>
            <person name="Dolezel J."/>
            <person name="Bansal K.C."/>
            <person name="Xu X."/>
            <person name="Edwards D."/>
            <person name="Zhang G."/>
            <person name="Kahl G."/>
            <person name="Gil J."/>
            <person name="Singh K.B."/>
            <person name="Datta S.K."/>
            <person name="Jackson S.A."/>
            <person name="Wang J."/>
            <person name="Cook D.R."/>
        </authorList>
    </citation>
    <scope>NUCLEOTIDE SEQUENCE [LARGE SCALE GENOMIC DNA]</scope>
    <source>
        <strain evidence="4">cv. CDC Frontier</strain>
    </source>
</reference>
<organism evidence="4 5">
    <name type="scientific">Cicer arietinum</name>
    <name type="common">Chickpea</name>
    <name type="synonym">Garbanzo</name>
    <dbReference type="NCBI Taxonomy" id="3827"/>
    <lineage>
        <taxon>Eukaryota</taxon>
        <taxon>Viridiplantae</taxon>
        <taxon>Streptophyta</taxon>
        <taxon>Embryophyta</taxon>
        <taxon>Tracheophyta</taxon>
        <taxon>Spermatophyta</taxon>
        <taxon>Magnoliopsida</taxon>
        <taxon>eudicotyledons</taxon>
        <taxon>Gunneridae</taxon>
        <taxon>Pentapetalae</taxon>
        <taxon>rosids</taxon>
        <taxon>fabids</taxon>
        <taxon>Fabales</taxon>
        <taxon>Fabaceae</taxon>
        <taxon>Papilionoideae</taxon>
        <taxon>50 kb inversion clade</taxon>
        <taxon>NPAAA clade</taxon>
        <taxon>Hologalegina</taxon>
        <taxon>IRL clade</taxon>
        <taxon>Cicereae</taxon>
        <taxon>Cicer</taxon>
    </lineage>
</organism>
<dbReference type="OrthoDB" id="509497at2759"/>
<proteinExistence type="predicted"/>
<dbReference type="GO" id="GO:0000209">
    <property type="term" value="P:protein polyubiquitination"/>
    <property type="evidence" value="ECO:0007669"/>
    <property type="project" value="TreeGrafter"/>
</dbReference>
<dbReference type="Pfam" id="PF00646">
    <property type="entry name" value="F-box"/>
    <property type="match status" value="1"/>
</dbReference>
<dbReference type="GO" id="GO:0032436">
    <property type="term" value="P:positive regulation of proteasomal ubiquitin-dependent protein catabolic process"/>
    <property type="evidence" value="ECO:0007669"/>
    <property type="project" value="TreeGrafter"/>
</dbReference>
<dbReference type="PANTHER" id="PTHR14939:SF5">
    <property type="entry name" value="F-BOX ONLY PROTEIN 22"/>
    <property type="match status" value="1"/>
</dbReference>
<dbReference type="InterPro" id="IPR036047">
    <property type="entry name" value="F-box-like_dom_sf"/>
</dbReference>
<reference evidence="5" key="2">
    <citation type="submission" date="2025-08" db="UniProtKB">
        <authorList>
            <consortium name="RefSeq"/>
        </authorList>
    </citation>
    <scope>IDENTIFICATION</scope>
    <source>
        <tissue evidence="5">Etiolated seedlings</tissue>
    </source>
</reference>
<dbReference type="eggNOG" id="ENOG502QT6J">
    <property type="taxonomic scope" value="Eukaryota"/>
</dbReference>
<dbReference type="STRING" id="3827.A0A1S2YA03"/>
<evidence type="ECO:0000256" key="1">
    <source>
        <dbReference type="SAM" id="MobiDB-lite"/>
    </source>
</evidence>
<dbReference type="SMART" id="SM00256">
    <property type="entry name" value="FBOX"/>
    <property type="match status" value="1"/>
</dbReference>
<dbReference type="AlphaFoldDB" id="A0A1S2YA03"/>
<protein>
    <submittedName>
        <fullName evidence="5">F-box/LRR-repeat protein At5g63520</fullName>
    </submittedName>
</protein>
<dbReference type="SMART" id="SM01204">
    <property type="entry name" value="FIST_C"/>
    <property type="match status" value="1"/>
</dbReference>
<dbReference type="InterPro" id="IPR001810">
    <property type="entry name" value="F-box_dom"/>
</dbReference>
<accession>A0A1S2YA03</accession>